<organism evidence="2 3">
    <name type="scientific">Luteimonas terrae</name>
    <dbReference type="NCBI Taxonomy" id="1530191"/>
    <lineage>
        <taxon>Bacteria</taxon>
        <taxon>Pseudomonadati</taxon>
        <taxon>Pseudomonadota</taxon>
        <taxon>Gammaproteobacteria</taxon>
        <taxon>Lysobacterales</taxon>
        <taxon>Lysobacteraceae</taxon>
        <taxon>Luteimonas</taxon>
    </lineage>
</organism>
<dbReference type="RefSeq" id="WP_133394809.1">
    <property type="nucleotide sequence ID" value="NZ_SMTG01000010.1"/>
</dbReference>
<sequence>MRQMLGIVAVPAANTGLGLLMWSGMTTALLQLRPDGASTLHQLQLLGLLAGGSLLGAGLLMQRSARRAAPRWPRRVWLLATGTLAIALVLGVLLATGAWMTAGPALVAAGLLVLLAAFATVAAIASGFATPAAPAPWRQPLVLPVQLLFAMATGLALLYLLMDRLFVSGNDGRTMLATLTGLGACLAVCKLVYWRAVGRPPDAAVRRARFVVIALVAGAPLLAWLLALWGRAPGVVLLLGSALALLGAALLEHRLFLDEGNARDAGHES</sequence>
<dbReference type="AlphaFoldDB" id="A0A4R5U4X5"/>
<protein>
    <submittedName>
        <fullName evidence="2">Uncharacterized protein</fullName>
    </submittedName>
</protein>
<accession>A0A4R5U4X5</accession>
<feature type="transmembrane region" description="Helical" evidence="1">
    <location>
        <begin position="76"/>
        <end position="99"/>
    </location>
</feature>
<proteinExistence type="predicted"/>
<evidence type="ECO:0000313" key="2">
    <source>
        <dbReference type="EMBL" id="TDK28830.1"/>
    </source>
</evidence>
<feature type="transmembrane region" description="Helical" evidence="1">
    <location>
        <begin position="141"/>
        <end position="162"/>
    </location>
</feature>
<gene>
    <name evidence="2" type="ORF">E2F49_15925</name>
</gene>
<evidence type="ECO:0000256" key="1">
    <source>
        <dbReference type="SAM" id="Phobius"/>
    </source>
</evidence>
<comment type="caution">
    <text evidence="2">The sequence shown here is derived from an EMBL/GenBank/DDBJ whole genome shotgun (WGS) entry which is preliminary data.</text>
</comment>
<feature type="transmembrane region" description="Helical" evidence="1">
    <location>
        <begin position="232"/>
        <end position="251"/>
    </location>
</feature>
<dbReference type="EMBL" id="SMTG01000010">
    <property type="protein sequence ID" value="TDK28830.1"/>
    <property type="molecule type" value="Genomic_DNA"/>
</dbReference>
<dbReference type="Proteomes" id="UP000295543">
    <property type="component" value="Unassembled WGS sequence"/>
</dbReference>
<evidence type="ECO:0000313" key="3">
    <source>
        <dbReference type="Proteomes" id="UP000295543"/>
    </source>
</evidence>
<reference evidence="2 3" key="1">
    <citation type="submission" date="2019-03" db="EMBL/GenBank/DDBJ databases">
        <title>Luteimonas zhaokaii sp.nov., isolated from the rectal contents of Plateau pika in Yushu, Qinghai Province, China.</title>
        <authorList>
            <person name="Zhang G."/>
        </authorList>
    </citation>
    <scope>NUCLEOTIDE SEQUENCE [LARGE SCALE GENOMIC DNA]</scope>
    <source>
        <strain evidence="2 3">THG-MD21</strain>
    </source>
</reference>
<feature type="transmembrane region" description="Helical" evidence="1">
    <location>
        <begin position="208"/>
        <end position="226"/>
    </location>
</feature>
<keyword evidence="1" id="KW-0812">Transmembrane</keyword>
<keyword evidence="1" id="KW-0472">Membrane</keyword>
<feature type="transmembrane region" description="Helical" evidence="1">
    <location>
        <begin position="105"/>
        <end position="129"/>
    </location>
</feature>
<keyword evidence="3" id="KW-1185">Reference proteome</keyword>
<feature type="transmembrane region" description="Helical" evidence="1">
    <location>
        <begin position="42"/>
        <end position="61"/>
    </location>
</feature>
<keyword evidence="1" id="KW-1133">Transmembrane helix</keyword>
<name>A0A4R5U4X5_9GAMM</name>
<feature type="transmembrane region" description="Helical" evidence="1">
    <location>
        <begin position="174"/>
        <end position="196"/>
    </location>
</feature>